<evidence type="ECO:0000256" key="1">
    <source>
        <dbReference type="ARBA" id="ARBA00006484"/>
    </source>
</evidence>
<protein>
    <submittedName>
        <fullName evidence="3">SDR family oxidoreductase</fullName>
    </submittedName>
</protein>
<evidence type="ECO:0000313" key="3">
    <source>
        <dbReference type="EMBL" id="TSH92812.1"/>
    </source>
</evidence>
<dbReference type="AlphaFoldDB" id="A0A556AIT4"/>
<dbReference type="OrthoDB" id="8665216at2"/>
<dbReference type="PRINTS" id="PR00081">
    <property type="entry name" value="GDHRDH"/>
</dbReference>
<dbReference type="GO" id="GO:0016491">
    <property type="term" value="F:oxidoreductase activity"/>
    <property type="evidence" value="ECO:0007669"/>
    <property type="project" value="UniProtKB-KW"/>
</dbReference>
<comment type="similarity">
    <text evidence="1">Belongs to the short-chain dehydrogenases/reductases (SDR) family.</text>
</comment>
<keyword evidence="2" id="KW-0560">Oxidoreductase</keyword>
<keyword evidence="4" id="KW-1185">Reference proteome</keyword>
<dbReference type="InterPro" id="IPR051122">
    <property type="entry name" value="SDR_DHRS6-like"/>
</dbReference>
<dbReference type="Proteomes" id="UP000318405">
    <property type="component" value="Unassembled WGS sequence"/>
</dbReference>
<accession>A0A556AIT4</accession>
<gene>
    <name evidence="3" type="ORF">FOZ76_15530</name>
</gene>
<sequence length="236" mass="23869">MQTALPLRCVITGAASGIGLALAERLLAAGWQVTGVDRQPSPVAHPAYRELVADLATPAGARSALAALDGDGTTAFVHAAGVVRSGGLGDSDLHDADAMWHLHAIAPLVLLGGLTPSMPDGRGRIVLVSSRAVLGRAKRAAYASSKAAQIGLARSLAAELVGRGITVNVVAPGATDTPMLRDPQRGEPPRVELPIGRLVRADEVAASIAFLIGEDAGAITGQTLYVCGGASLGAQT</sequence>
<evidence type="ECO:0000313" key="4">
    <source>
        <dbReference type="Proteomes" id="UP000318405"/>
    </source>
</evidence>
<dbReference type="SUPFAM" id="SSF51735">
    <property type="entry name" value="NAD(P)-binding Rossmann-fold domains"/>
    <property type="match status" value="1"/>
</dbReference>
<reference evidence="3 4" key="1">
    <citation type="submission" date="2019-07" db="EMBL/GenBank/DDBJ databases">
        <title>Qingshengfaniella alkalisoli gen. nov., sp. nov., isolated from saline soil.</title>
        <authorList>
            <person name="Xu L."/>
            <person name="Huang X.-X."/>
            <person name="Sun J.-Q."/>
        </authorList>
    </citation>
    <scope>NUCLEOTIDE SEQUENCE [LARGE SCALE GENOMIC DNA]</scope>
    <source>
        <strain evidence="3 4">DSM 27279</strain>
    </source>
</reference>
<organism evidence="3 4">
    <name type="scientific">Verticiella sediminum</name>
    <dbReference type="NCBI Taxonomy" id="1247510"/>
    <lineage>
        <taxon>Bacteria</taxon>
        <taxon>Pseudomonadati</taxon>
        <taxon>Pseudomonadota</taxon>
        <taxon>Betaproteobacteria</taxon>
        <taxon>Burkholderiales</taxon>
        <taxon>Alcaligenaceae</taxon>
        <taxon>Verticiella</taxon>
    </lineage>
</organism>
<dbReference type="EMBL" id="VLTJ01000029">
    <property type="protein sequence ID" value="TSH92812.1"/>
    <property type="molecule type" value="Genomic_DNA"/>
</dbReference>
<dbReference type="Gene3D" id="3.40.50.720">
    <property type="entry name" value="NAD(P)-binding Rossmann-like Domain"/>
    <property type="match status" value="1"/>
</dbReference>
<dbReference type="InterPro" id="IPR002347">
    <property type="entry name" value="SDR_fam"/>
</dbReference>
<dbReference type="CDD" id="cd05233">
    <property type="entry name" value="SDR_c"/>
    <property type="match status" value="1"/>
</dbReference>
<proteinExistence type="inferred from homology"/>
<dbReference type="Pfam" id="PF13561">
    <property type="entry name" value="adh_short_C2"/>
    <property type="match status" value="1"/>
</dbReference>
<evidence type="ECO:0000256" key="2">
    <source>
        <dbReference type="ARBA" id="ARBA00023002"/>
    </source>
</evidence>
<dbReference type="InterPro" id="IPR036291">
    <property type="entry name" value="NAD(P)-bd_dom_sf"/>
</dbReference>
<dbReference type="PANTHER" id="PTHR43477:SF1">
    <property type="entry name" value="DIHYDROANTICAPSIN 7-DEHYDROGENASE"/>
    <property type="match status" value="1"/>
</dbReference>
<dbReference type="PANTHER" id="PTHR43477">
    <property type="entry name" value="DIHYDROANTICAPSIN 7-DEHYDROGENASE"/>
    <property type="match status" value="1"/>
</dbReference>
<comment type="caution">
    <text evidence="3">The sequence shown here is derived from an EMBL/GenBank/DDBJ whole genome shotgun (WGS) entry which is preliminary data.</text>
</comment>
<name>A0A556AIT4_9BURK</name>